<gene>
    <name evidence="2" type="ORF">NDU88_001802</name>
</gene>
<organism evidence="2 3">
    <name type="scientific">Pleurodeles waltl</name>
    <name type="common">Iberian ribbed newt</name>
    <dbReference type="NCBI Taxonomy" id="8319"/>
    <lineage>
        <taxon>Eukaryota</taxon>
        <taxon>Metazoa</taxon>
        <taxon>Chordata</taxon>
        <taxon>Craniata</taxon>
        <taxon>Vertebrata</taxon>
        <taxon>Euteleostomi</taxon>
        <taxon>Amphibia</taxon>
        <taxon>Batrachia</taxon>
        <taxon>Caudata</taxon>
        <taxon>Salamandroidea</taxon>
        <taxon>Salamandridae</taxon>
        <taxon>Pleurodelinae</taxon>
        <taxon>Pleurodeles</taxon>
    </lineage>
</organism>
<dbReference type="Proteomes" id="UP001066276">
    <property type="component" value="Chromosome 1_2"/>
</dbReference>
<sequence>MVTRSHGTGTSDEVSSRPRPRRVAMEVGLLRRSSGPSPPAEGGSHVERSSPVPRGHGSRSARPGSTTGAAGSCQRDPVSALGALEAARFWLPTHKGSRAVAVILRSRRALTEARGLCFTPRLRR</sequence>
<protein>
    <submittedName>
        <fullName evidence="2">Uncharacterized protein</fullName>
    </submittedName>
</protein>
<name>A0AAV7W0J7_PLEWA</name>
<evidence type="ECO:0000313" key="2">
    <source>
        <dbReference type="EMBL" id="KAJ1206397.1"/>
    </source>
</evidence>
<comment type="caution">
    <text evidence="2">The sequence shown here is derived from an EMBL/GenBank/DDBJ whole genome shotgun (WGS) entry which is preliminary data.</text>
</comment>
<dbReference type="AlphaFoldDB" id="A0AAV7W0J7"/>
<reference evidence="2" key="1">
    <citation type="journal article" date="2022" name="bioRxiv">
        <title>Sequencing and chromosome-scale assembly of the giantPleurodeles waltlgenome.</title>
        <authorList>
            <person name="Brown T."/>
            <person name="Elewa A."/>
            <person name="Iarovenko S."/>
            <person name="Subramanian E."/>
            <person name="Araus A.J."/>
            <person name="Petzold A."/>
            <person name="Susuki M."/>
            <person name="Suzuki K.-i.T."/>
            <person name="Hayashi T."/>
            <person name="Toyoda A."/>
            <person name="Oliveira C."/>
            <person name="Osipova E."/>
            <person name="Leigh N.D."/>
            <person name="Simon A."/>
            <person name="Yun M.H."/>
        </authorList>
    </citation>
    <scope>NUCLEOTIDE SEQUENCE</scope>
    <source>
        <strain evidence="2">20211129_DDA</strain>
        <tissue evidence="2">Liver</tissue>
    </source>
</reference>
<dbReference type="EMBL" id="JANPWB010000002">
    <property type="protein sequence ID" value="KAJ1206397.1"/>
    <property type="molecule type" value="Genomic_DNA"/>
</dbReference>
<accession>A0AAV7W0J7</accession>
<evidence type="ECO:0000313" key="3">
    <source>
        <dbReference type="Proteomes" id="UP001066276"/>
    </source>
</evidence>
<evidence type="ECO:0000256" key="1">
    <source>
        <dbReference type="SAM" id="MobiDB-lite"/>
    </source>
</evidence>
<feature type="compositionally biased region" description="Polar residues" evidence="1">
    <location>
        <begin position="1"/>
        <end position="13"/>
    </location>
</feature>
<feature type="region of interest" description="Disordered" evidence="1">
    <location>
        <begin position="1"/>
        <end position="76"/>
    </location>
</feature>
<proteinExistence type="predicted"/>
<keyword evidence="3" id="KW-1185">Reference proteome</keyword>